<dbReference type="InterPro" id="IPR013559">
    <property type="entry name" value="YheO"/>
</dbReference>
<reference evidence="3" key="1">
    <citation type="submission" date="2022-04" db="EMBL/GenBank/DDBJ databases">
        <authorList>
            <person name="Criscuolo A."/>
        </authorList>
    </citation>
    <scope>NUCLEOTIDE SEQUENCE</scope>
    <source>
        <strain evidence="3">CIP111895</strain>
    </source>
</reference>
<sequence>MNKNVKNKEIIDHYKKLVEFLGKVLGENYEVILHIIENGNSYVGAIANNHISGRTVNAPLTGLALKMMKDKTFLDKDYITNYKGFTKLGEEIRGSTYFIKNENKELIGMLCINLDSSKHRKIAIDILDLVQTQLNMISPTLDETAISKKEKIKEYHDHEFIEYFSDSIEEVVKSIVDPSLLNPNIILKQEQKIEIIKQLCKKGIFQLKGAVSQVAELLNISEPSIYRYLKIIDKDKK</sequence>
<protein>
    <recommendedName>
        <fullName evidence="5">YheO-like PAS domain protein</fullName>
    </recommendedName>
</protein>
<keyword evidence="4" id="KW-1185">Reference proteome</keyword>
<accession>A0ABM9ER63</accession>
<proteinExistence type="predicted"/>
<evidence type="ECO:0008006" key="5">
    <source>
        <dbReference type="Google" id="ProtNLM"/>
    </source>
</evidence>
<feature type="domain" description="Transcriptional regulator DauR-like HTH" evidence="2">
    <location>
        <begin position="172"/>
        <end position="230"/>
    </location>
</feature>
<evidence type="ECO:0000259" key="2">
    <source>
        <dbReference type="Pfam" id="PF13309"/>
    </source>
</evidence>
<organism evidence="3 4">
    <name type="scientific">Neobacillus rhizosphaerae</name>
    <dbReference type="NCBI Taxonomy" id="2880965"/>
    <lineage>
        <taxon>Bacteria</taxon>
        <taxon>Bacillati</taxon>
        <taxon>Bacillota</taxon>
        <taxon>Bacilli</taxon>
        <taxon>Bacillales</taxon>
        <taxon>Bacillaceae</taxon>
        <taxon>Neobacillus</taxon>
    </lineage>
</organism>
<dbReference type="PANTHER" id="PTHR35568:SF1">
    <property type="entry name" value="TRANSCRIPTIONAL REGULATOR DAUR"/>
    <property type="match status" value="1"/>
</dbReference>
<dbReference type="InterPro" id="IPR039445">
    <property type="entry name" value="DauR-like_HTH"/>
</dbReference>
<name>A0ABM9ER63_9BACI</name>
<evidence type="ECO:0000313" key="3">
    <source>
        <dbReference type="EMBL" id="CAH2715120.1"/>
    </source>
</evidence>
<dbReference type="PANTHER" id="PTHR35568">
    <property type="entry name" value="TRANSCRIPTIONAL REGULATOR DAUR"/>
    <property type="match status" value="1"/>
</dbReference>
<evidence type="ECO:0000259" key="1">
    <source>
        <dbReference type="Pfam" id="PF08348"/>
    </source>
</evidence>
<feature type="domain" description="YheO-like" evidence="1">
    <location>
        <begin position="12"/>
        <end position="122"/>
    </location>
</feature>
<dbReference type="Pfam" id="PF08348">
    <property type="entry name" value="PAS_6"/>
    <property type="match status" value="1"/>
</dbReference>
<comment type="caution">
    <text evidence="3">The sequence shown here is derived from an EMBL/GenBank/DDBJ whole genome shotgun (WGS) entry which is preliminary data.</text>
</comment>
<dbReference type="EMBL" id="CALBWS010000013">
    <property type="protein sequence ID" value="CAH2715120.1"/>
    <property type="molecule type" value="Genomic_DNA"/>
</dbReference>
<dbReference type="InterPro" id="IPR039446">
    <property type="entry name" value="DauR-like"/>
</dbReference>
<dbReference type="RefSeq" id="WP_248735417.1">
    <property type="nucleotide sequence ID" value="NZ_CALBWS010000013.1"/>
</dbReference>
<dbReference type="Proteomes" id="UP000838308">
    <property type="component" value="Unassembled WGS sequence"/>
</dbReference>
<gene>
    <name evidence="3" type="ORF">BACCIP111895_02304</name>
</gene>
<dbReference type="Pfam" id="PF13309">
    <property type="entry name" value="HTH_22"/>
    <property type="match status" value="1"/>
</dbReference>
<evidence type="ECO:0000313" key="4">
    <source>
        <dbReference type="Proteomes" id="UP000838308"/>
    </source>
</evidence>